<keyword evidence="2" id="KW-1185">Reference proteome</keyword>
<reference evidence="1 2" key="1">
    <citation type="journal article" date="2021" name="Front. Genet.">
        <title>Chromosome-Level Genome Assembly Reveals Significant Gene Expansion in the Toll and IMD Signaling Pathways of Dendrolimus kikuchii.</title>
        <authorList>
            <person name="Zhou J."/>
            <person name="Wu P."/>
            <person name="Xiong Z."/>
            <person name="Liu N."/>
            <person name="Zhao N."/>
            <person name="Ji M."/>
            <person name="Qiu Y."/>
            <person name="Yang B."/>
        </authorList>
    </citation>
    <scope>NUCLEOTIDE SEQUENCE [LARGE SCALE GENOMIC DNA]</scope>
    <source>
        <strain evidence="1">Ann1</strain>
    </source>
</reference>
<comment type="caution">
    <text evidence="1">The sequence shown here is derived from an EMBL/GenBank/DDBJ whole genome shotgun (WGS) entry which is preliminary data.</text>
</comment>
<evidence type="ECO:0000313" key="1">
    <source>
        <dbReference type="EMBL" id="KAJ0178462.1"/>
    </source>
</evidence>
<proteinExistence type="predicted"/>
<evidence type="ECO:0000313" key="2">
    <source>
        <dbReference type="Proteomes" id="UP000824533"/>
    </source>
</evidence>
<dbReference type="Proteomes" id="UP000824533">
    <property type="component" value="Linkage Group LG10"/>
</dbReference>
<dbReference type="EMBL" id="CM034396">
    <property type="protein sequence ID" value="KAJ0178462.1"/>
    <property type="molecule type" value="Genomic_DNA"/>
</dbReference>
<name>A0ACC1D4Y0_9NEOP</name>
<organism evidence="1 2">
    <name type="scientific">Dendrolimus kikuchii</name>
    <dbReference type="NCBI Taxonomy" id="765133"/>
    <lineage>
        <taxon>Eukaryota</taxon>
        <taxon>Metazoa</taxon>
        <taxon>Ecdysozoa</taxon>
        <taxon>Arthropoda</taxon>
        <taxon>Hexapoda</taxon>
        <taxon>Insecta</taxon>
        <taxon>Pterygota</taxon>
        <taxon>Neoptera</taxon>
        <taxon>Endopterygota</taxon>
        <taxon>Lepidoptera</taxon>
        <taxon>Glossata</taxon>
        <taxon>Ditrysia</taxon>
        <taxon>Bombycoidea</taxon>
        <taxon>Lasiocampidae</taxon>
        <taxon>Dendrolimus</taxon>
    </lineage>
</organism>
<gene>
    <name evidence="1" type="ORF">K1T71_006285</name>
</gene>
<sequence length="648" mass="74969">MANAKSRVKAPKSATTKGKGNKKESLAGKDETPKKVNTNNVVMRRPSNLKLLSPDEKVQYFLQNGHLLRDKFPIKSQKKHGTGVDDVSSIVKAKSPVPNAKNALVNKNGKVRKRRKKDLELINELLKSELMINDAKKKRNITKDSGGVNNNNDADITDQNSTENLQKNINKNTDKNKKDSPKARNKKNDDKNNKTKHVTLSNGLVLTLSMFQCDICKKNFTSKSSIRRHMYAHLNLKPFPCPHCRKKFRNKVTVKRHMKYHHGIKINVPDNYLCDICNRPFRLKENLALHLSTHVKTENSYKCIYCDKKFSYHLLLVKHEKQHLVTGRYQCTLCNMSYECRNQLAAHVKGHLKIKDYICQYCGKEFLRLNSMRRHVQICHGGQRIQCPICKKSLKGHLTEHMRTHEKRRPHKCPDCGQCFTQSTQLNVHRRSHTGARPYPCRICDKFFSHSNALMLHIRRHTGEKPFPCALCPLSFSQLPHMKAHMRKIHGKENPYRCTKCNQYFKLKVQLENHSKTCTVGDRPLTLEEKMKASMKVEEIEAVESGMTLPRMRFLLALLFTMIATKEKLKYLGFNKRLIDELLEESLEAMGQTPCKDDNLSALKRLKTNIQLLLKETVPQDQMEKFQNENKSTEELLELLTDEKKKRD</sequence>
<accession>A0ACC1D4Y0</accession>
<protein>
    <submittedName>
        <fullName evidence="1">Uncharacterized protein</fullName>
    </submittedName>
</protein>